<name>A0A286DC67_9GAMM</name>
<dbReference type="InterPro" id="IPR010836">
    <property type="entry name" value="SapC"/>
</dbReference>
<dbReference type="Pfam" id="PF07277">
    <property type="entry name" value="SapC"/>
    <property type="match status" value="1"/>
</dbReference>
<keyword evidence="2" id="KW-1185">Reference proteome</keyword>
<accession>A0A286DC67</accession>
<dbReference type="EMBL" id="OCND01000009">
    <property type="protein sequence ID" value="SOD56257.1"/>
    <property type="molecule type" value="Genomic_DNA"/>
</dbReference>
<dbReference type="OrthoDB" id="8888710at2"/>
<dbReference type="RefSeq" id="WP_097123053.1">
    <property type="nucleotide sequence ID" value="NZ_OCND01000009.1"/>
</dbReference>
<evidence type="ECO:0000313" key="1">
    <source>
        <dbReference type="EMBL" id="SOD56257.1"/>
    </source>
</evidence>
<organism evidence="1 2">
    <name type="scientific">Pseudoxanthomonas wuyuanensis</name>
    <dbReference type="NCBI Taxonomy" id="1073196"/>
    <lineage>
        <taxon>Bacteria</taxon>
        <taxon>Pseudomonadati</taxon>
        <taxon>Pseudomonadota</taxon>
        <taxon>Gammaproteobacteria</taxon>
        <taxon>Lysobacterales</taxon>
        <taxon>Lysobacteraceae</taxon>
        <taxon>Pseudoxanthomonas</taxon>
    </lineage>
</organism>
<sequence>MPRYELLNNVTHRDLRVVTRFGREYGDEVGLVPAFPTEFAELQREYPIFLRKDRDSGHWQAVALLGFESNENLFLQDGRWNANYLPGYVARGPFLIGFQQQDIDGELRNEPVIHVDMDHPRICVGESGSEAAQAVFLPQGGNSAYLEHIMAVLRGIRDGDDAGKAIFAAFDELGLIQPVNIELKFDEEHGANLTGLHGIDRDRLAALDAEALHRLHLNGYLEGAYLMLASTHNLRRLMAEKQRRLRLQDAAAA</sequence>
<reference evidence="1 2" key="1">
    <citation type="submission" date="2017-09" db="EMBL/GenBank/DDBJ databases">
        <authorList>
            <person name="Ehlers B."/>
            <person name="Leendertz F.H."/>
        </authorList>
    </citation>
    <scope>NUCLEOTIDE SEQUENCE [LARGE SCALE GENOMIC DNA]</scope>
    <source>
        <strain evidence="1 2">CGMCC 1.10978</strain>
    </source>
</reference>
<gene>
    <name evidence="1" type="ORF">SAMN06296416_10941</name>
</gene>
<evidence type="ECO:0000313" key="2">
    <source>
        <dbReference type="Proteomes" id="UP000219374"/>
    </source>
</evidence>
<dbReference type="AlphaFoldDB" id="A0A286DC67"/>
<proteinExistence type="predicted"/>
<dbReference type="Proteomes" id="UP000219374">
    <property type="component" value="Unassembled WGS sequence"/>
</dbReference>
<protein>
    <submittedName>
        <fullName evidence="1">SapC protein</fullName>
    </submittedName>
</protein>